<dbReference type="EMBL" id="JABFUD020000010">
    <property type="protein sequence ID" value="KAI5075024.1"/>
    <property type="molecule type" value="Genomic_DNA"/>
</dbReference>
<comment type="caution">
    <text evidence="3">The sequence shown here is derived from an EMBL/GenBank/DDBJ whole genome shotgun (WGS) entry which is preliminary data.</text>
</comment>
<dbReference type="AlphaFoldDB" id="A0A9D4ZGX2"/>
<name>A0A9D4ZGX2_ADICA</name>
<keyword evidence="4" id="KW-1185">Reference proteome</keyword>
<dbReference type="Pfam" id="PF13041">
    <property type="entry name" value="PPR_2"/>
    <property type="match status" value="5"/>
</dbReference>
<feature type="repeat" description="PPR" evidence="2">
    <location>
        <begin position="168"/>
        <end position="202"/>
    </location>
</feature>
<dbReference type="Gene3D" id="1.25.40.10">
    <property type="entry name" value="Tetratricopeptide repeat domain"/>
    <property type="match status" value="5"/>
</dbReference>
<dbReference type="FunFam" id="1.25.40.10:FF:000158">
    <property type="entry name" value="pentatricopeptide repeat-containing protein At2g33680"/>
    <property type="match status" value="1"/>
</dbReference>
<feature type="repeat" description="PPR" evidence="2">
    <location>
        <begin position="576"/>
        <end position="610"/>
    </location>
</feature>
<dbReference type="PANTHER" id="PTHR24015:SF548">
    <property type="entry name" value="OS08G0340900 PROTEIN"/>
    <property type="match status" value="1"/>
</dbReference>
<reference evidence="3" key="1">
    <citation type="submission" date="2021-01" db="EMBL/GenBank/DDBJ databases">
        <title>Adiantum capillus-veneris genome.</title>
        <authorList>
            <person name="Fang Y."/>
            <person name="Liao Q."/>
        </authorList>
    </citation>
    <scope>NUCLEOTIDE SEQUENCE</scope>
    <source>
        <strain evidence="3">H3</strain>
        <tissue evidence="3">Leaf</tissue>
    </source>
</reference>
<evidence type="ECO:0000256" key="1">
    <source>
        <dbReference type="ARBA" id="ARBA00022737"/>
    </source>
</evidence>
<evidence type="ECO:0000313" key="4">
    <source>
        <dbReference type="Proteomes" id="UP000886520"/>
    </source>
</evidence>
<accession>A0A9D4ZGX2</accession>
<protein>
    <recommendedName>
        <fullName evidence="5">Pentatricopeptide repeat-containing protein</fullName>
    </recommendedName>
</protein>
<evidence type="ECO:0000313" key="3">
    <source>
        <dbReference type="EMBL" id="KAI5075024.1"/>
    </source>
</evidence>
<dbReference type="OrthoDB" id="185373at2759"/>
<organism evidence="3 4">
    <name type="scientific">Adiantum capillus-veneris</name>
    <name type="common">Maidenhair fern</name>
    <dbReference type="NCBI Taxonomy" id="13818"/>
    <lineage>
        <taxon>Eukaryota</taxon>
        <taxon>Viridiplantae</taxon>
        <taxon>Streptophyta</taxon>
        <taxon>Embryophyta</taxon>
        <taxon>Tracheophyta</taxon>
        <taxon>Polypodiopsida</taxon>
        <taxon>Polypodiidae</taxon>
        <taxon>Polypodiales</taxon>
        <taxon>Pteridineae</taxon>
        <taxon>Pteridaceae</taxon>
        <taxon>Vittarioideae</taxon>
        <taxon>Adiantum</taxon>
    </lineage>
</organism>
<feature type="repeat" description="PPR" evidence="2">
    <location>
        <begin position="647"/>
        <end position="677"/>
    </location>
</feature>
<dbReference type="Pfam" id="PF12854">
    <property type="entry name" value="PPR_1"/>
    <property type="match status" value="1"/>
</dbReference>
<dbReference type="PANTHER" id="PTHR24015">
    <property type="entry name" value="OS07G0578800 PROTEIN-RELATED"/>
    <property type="match status" value="1"/>
</dbReference>
<evidence type="ECO:0008006" key="5">
    <source>
        <dbReference type="Google" id="ProtNLM"/>
    </source>
</evidence>
<dbReference type="PROSITE" id="PS51375">
    <property type="entry name" value="PPR"/>
    <property type="match status" value="6"/>
</dbReference>
<proteinExistence type="predicted"/>
<feature type="repeat" description="PPR" evidence="2">
    <location>
        <begin position="372"/>
        <end position="406"/>
    </location>
</feature>
<dbReference type="Proteomes" id="UP000886520">
    <property type="component" value="Chromosome 10"/>
</dbReference>
<dbReference type="Pfam" id="PF01535">
    <property type="entry name" value="PPR"/>
    <property type="match status" value="3"/>
</dbReference>
<dbReference type="NCBIfam" id="TIGR00756">
    <property type="entry name" value="PPR"/>
    <property type="match status" value="6"/>
</dbReference>
<dbReference type="GO" id="GO:0048731">
    <property type="term" value="P:system development"/>
    <property type="evidence" value="ECO:0007669"/>
    <property type="project" value="UniProtKB-ARBA"/>
</dbReference>
<keyword evidence="1" id="KW-0677">Repeat</keyword>
<dbReference type="InterPro" id="IPR046960">
    <property type="entry name" value="PPR_At4g14850-like_plant"/>
</dbReference>
<sequence>MLEESIIVGKEPLPWHPNVQSNPTSQEFAAHISTLHAHGVRIPCGFQEELKLQPTGKLGRHVVPDMEKDTIPHFGLQKTETANPTENSMTRKQEPAVNTATAAALVTTLKICAKEKDLRQGRIIHNELIRRGLLKNNVFLGSTLVNMYAKCGALDIAQQVFDELSERNEVTWNALIAGYVQHGCGEEALKCFEKMQRTGFSPTVVTYISTLKACASIGALEKGEDIHAQLLTEHLLEAHVELANVLVDMYAKCGELDKAKEVLDELPVKNVVSWTALIAGYVQHGYCRKALHSFEQMQLCGFFPDVVTASCILQACAGVGAFNKGQEIHAWILREGLLGQDMTIANTLVDMYARCGTLRIAQQVFDELPVHDIISWNTLIDGYAHQGLRREALACIERMRCGGFSPNEPTFACIFKACADAKDLDTGQELYSYVITESFGSTDAALGNAIVDMYAKCGALEEAQDVFDQLPTLDIVAWNTLIAGYDQHNHCEKALRCFKQMQLENFFPDVFTFTCIFRVCGSLGAICKGQELFSEIVKHGSHERVMVVVNALIGMYANCGMLMEARYLFDELPVQDVVSWSALLGGFTQLGNDDSAFKLFDIMLGKGLKPNSVTFLILLNACSHGGLVDKGQSFFRLLSRSFDIAPDIEHYACIVDLYCRAGIMDEAVALIKEMQRSADGAIWRTLLPACQEWGNRDLGMWAFEGAVHQNDKDAGAFVCISNVFSAASRQEHASSIFD</sequence>
<evidence type="ECO:0000256" key="2">
    <source>
        <dbReference type="PROSITE-ProRule" id="PRU00708"/>
    </source>
</evidence>
<gene>
    <name evidence="3" type="ORF">GOP47_0010985</name>
</gene>
<feature type="repeat" description="PPR" evidence="2">
    <location>
        <begin position="270"/>
        <end position="304"/>
    </location>
</feature>
<dbReference type="SUPFAM" id="SSF48452">
    <property type="entry name" value="TPR-like"/>
    <property type="match status" value="1"/>
</dbReference>
<dbReference type="FunFam" id="1.25.40.10:FF:000285">
    <property type="entry name" value="Pentatricopeptide repeat-containing protein, chloroplastic"/>
    <property type="match status" value="1"/>
</dbReference>
<dbReference type="FunFam" id="1.25.40.10:FF:000031">
    <property type="entry name" value="Pentatricopeptide repeat-containing protein mitochondrial"/>
    <property type="match status" value="2"/>
</dbReference>
<dbReference type="GO" id="GO:0009451">
    <property type="term" value="P:RNA modification"/>
    <property type="evidence" value="ECO:0007669"/>
    <property type="project" value="InterPro"/>
</dbReference>
<dbReference type="GO" id="GO:0003723">
    <property type="term" value="F:RNA binding"/>
    <property type="evidence" value="ECO:0007669"/>
    <property type="project" value="InterPro"/>
</dbReference>
<dbReference type="InterPro" id="IPR011990">
    <property type="entry name" value="TPR-like_helical_dom_sf"/>
</dbReference>
<dbReference type="FunFam" id="1.25.40.10:FF:000073">
    <property type="entry name" value="Pentatricopeptide repeat-containing protein chloroplastic"/>
    <property type="match status" value="1"/>
</dbReference>
<feature type="repeat" description="PPR" evidence="2">
    <location>
        <begin position="474"/>
        <end position="508"/>
    </location>
</feature>
<dbReference type="InterPro" id="IPR002885">
    <property type="entry name" value="PPR_rpt"/>
</dbReference>